<reference evidence="1 2" key="1">
    <citation type="submission" date="2015-09" db="EMBL/GenBank/DDBJ databases">
        <authorList>
            <consortium name="Pathogen Informatics"/>
        </authorList>
    </citation>
    <scope>NUCLEOTIDE SEQUENCE [LARGE SCALE GENOMIC DNA]</scope>
    <source>
        <strain evidence="1 2">2789STDY5608868</strain>
    </source>
</reference>
<protein>
    <recommendedName>
        <fullName evidence="3">EF-hand domain-containing protein</fullName>
    </recommendedName>
</protein>
<evidence type="ECO:0008006" key="3">
    <source>
        <dbReference type="Google" id="ProtNLM"/>
    </source>
</evidence>
<organism evidence="1 2">
    <name type="scientific">Anaerostipes hadrus</name>
    <dbReference type="NCBI Taxonomy" id="649756"/>
    <lineage>
        <taxon>Bacteria</taxon>
        <taxon>Bacillati</taxon>
        <taxon>Bacillota</taxon>
        <taxon>Clostridia</taxon>
        <taxon>Lachnospirales</taxon>
        <taxon>Lachnospiraceae</taxon>
        <taxon>Anaerostipes</taxon>
    </lineage>
</organism>
<dbReference type="InterPro" id="IPR018247">
    <property type="entry name" value="EF_Hand_1_Ca_BS"/>
</dbReference>
<name>A0A173UZN7_ANAHA</name>
<dbReference type="EMBL" id="CYXT01000051">
    <property type="protein sequence ID" value="CUN20531.1"/>
    <property type="molecule type" value="Genomic_DNA"/>
</dbReference>
<dbReference type="RefSeq" id="WP_044920766.1">
    <property type="nucleotide sequence ID" value="NZ_CYXT01000051.1"/>
</dbReference>
<evidence type="ECO:0000313" key="1">
    <source>
        <dbReference type="EMBL" id="CUN20531.1"/>
    </source>
</evidence>
<dbReference type="AlphaFoldDB" id="A0A173UZN7"/>
<dbReference type="Proteomes" id="UP000095598">
    <property type="component" value="Unassembled WGS sequence"/>
</dbReference>
<accession>A0A173UZN7</accession>
<dbReference type="PROSITE" id="PS00018">
    <property type="entry name" value="EF_HAND_1"/>
    <property type="match status" value="1"/>
</dbReference>
<sequence>MYKAEGIFLFAHGENGELYQKQLNIVDLAITFRGKPEEIQKLYTYDINEDDLIDGKEFLHDVRKKWITNRTGILEHVFVDGFESNLGIANNDFYQGDFLVTEDCFEELCKKHDIKVHWTKSKRIII</sequence>
<evidence type="ECO:0000313" key="2">
    <source>
        <dbReference type="Proteomes" id="UP000095598"/>
    </source>
</evidence>
<gene>
    <name evidence="1" type="ORF">ERS852425_03317</name>
</gene>
<proteinExistence type="predicted"/>